<keyword evidence="3" id="KW-0540">Nuclease</keyword>
<keyword evidence="4" id="KW-0255">Endonuclease</keyword>
<keyword evidence="10" id="KW-1185">Reference proteome</keyword>
<dbReference type="KEGG" id="bgoe:IFJ75_05620"/>
<name>A0A975C1Y2_9CAUL</name>
<dbReference type="Gene3D" id="3.30.920.30">
    <property type="entry name" value="Hypothetical protein"/>
    <property type="match status" value="1"/>
</dbReference>
<comment type="similarity">
    <text evidence="1">Belongs to the HicA mRNA interferase family.</text>
</comment>
<dbReference type="EMBL" id="CP062222">
    <property type="protein sequence ID" value="QTC92368.1"/>
    <property type="molecule type" value="Genomic_DNA"/>
</dbReference>
<dbReference type="RefSeq" id="WP_207931650.1">
    <property type="nucleotide sequence ID" value="NZ_CP062222.1"/>
</dbReference>
<evidence type="ECO:0000256" key="5">
    <source>
        <dbReference type="ARBA" id="ARBA00022801"/>
    </source>
</evidence>
<evidence type="ECO:0000256" key="2">
    <source>
        <dbReference type="ARBA" id="ARBA00022649"/>
    </source>
</evidence>
<dbReference type="GO" id="GO:0004519">
    <property type="term" value="F:endonuclease activity"/>
    <property type="evidence" value="ECO:0007669"/>
    <property type="project" value="UniProtKB-KW"/>
</dbReference>
<protein>
    <submittedName>
        <fullName evidence="9">Type II toxin-antitoxin system HicA family toxin</fullName>
    </submittedName>
</protein>
<dbReference type="InterPro" id="IPR038570">
    <property type="entry name" value="HicA_sf"/>
</dbReference>
<evidence type="ECO:0000256" key="7">
    <source>
        <dbReference type="ARBA" id="ARBA00023016"/>
    </source>
</evidence>
<evidence type="ECO:0000256" key="8">
    <source>
        <dbReference type="SAM" id="MobiDB-lite"/>
    </source>
</evidence>
<evidence type="ECO:0000313" key="9">
    <source>
        <dbReference type="EMBL" id="QTC92368.1"/>
    </source>
</evidence>
<sequence length="64" mass="7201">MPKDFYPELTALLLTAGWRRAENAKGSHEKWRHPDKGYAITVPRSKSRHTANGVLKQAGLPKAF</sequence>
<accession>A0A975C1Y2</accession>
<dbReference type="InterPro" id="IPR012933">
    <property type="entry name" value="HicA_mRNA_interferase"/>
</dbReference>
<evidence type="ECO:0000256" key="3">
    <source>
        <dbReference type="ARBA" id="ARBA00022722"/>
    </source>
</evidence>
<dbReference type="GO" id="GO:0003729">
    <property type="term" value="F:mRNA binding"/>
    <property type="evidence" value="ECO:0007669"/>
    <property type="project" value="InterPro"/>
</dbReference>
<dbReference type="Proteomes" id="UP000663918">
    <property type="component" value="Chromosome"/>
</dbReference>
<dbReference type="Pfam" id="PF07927">
    <property type="entry name" value="HicA_toxin"/>
    <property type="match status" value="1"/>
</dbReference>
<dbReference type="AlphaFoldDB" id="A0A975C1Y2"/>
<feature type="region of interest" description="Disordered" evidence="8">
    <location>
        <begin position="45"/>
        <end position="64"/>
    </location>
</feature>
<proteinExistence type="inferred from homology"/>
<keyword evidence="2" id="KW-1277">Toxin-antitoxin system</keyword>
<evidence type="ECO:0000256" key="4">
    <source>
        <dbReference type="ARBA" id="ARBA00022759"/>
    </source>
</evidence>
<gene>
    <name evidence="9" type="ORF">IFJ75_05620</name>
</gene>
<evidence type="ECO:0000256" key="1">
    <source>
        <dbReference type="ARBA" id="ARBA00006620"/>
    </source>
</evidence>
<organism evidence="9 10">
    <name type="scientific">Brevundimonas goettingensis</name>
    <dbReference type="NCBI Taxonomy" id="2774190"/>
    <lineage>
        <taxon>Bacteria</taxon>
        <taxon>Pseudomonadati</taxon>
        <taxon>Pseudomonadota</taxon>
        <taxon>Alphaproteobacteria</taxon>
        <taxon>Caulobacterales</taxon>
        <taxon>Caulobacteraceae</taxon>
        <taxon>Brevundimonas</taxon>
    </lineage>
</organism>
<keyword evidence="5" id="KW-0378">Hydrolase</keyword>
<dbReference type="SUPFAM" id="SSF54786">
    <property type="entry name" value="YcfA/nrd intein domain"/>
    <property type="match status" value="1"/>
</dbReference>
<evidence type="ECO:0000256" key="6">
    <source>
        <dbReference type="ARBA" id="ARBA00022884"/>
    </source>
</evidence>
<dbReference type="GO" id="GO:0016787">
    <property type="term" value="F:hydrolase activity"/>
    <property type="evidence" value="ECO:0007669"/>
    <property type="project" value="UniProtKB-KW"/>
</dbReference>
<reference evidence="9" key="1">
    <citation type="submission" date="2020-09" db="EMBL/GenBank/DDBJ databases">
        <title>Brevundimonas sp. LVF2 isolated from a puddle in Goettingen, Germany.</title>
        <authorList>
            <person name="Friedrich I."/>
            <person name="Klassen A."/>
            <person name="Hannes N."/>
            <person name="Schneider D."/>
            <person name="Hertel R."/>
            <person name="Daniel R."/>
        </authorList>
    </citation>
    <scope>NUCLEOTIDE SEQUENCE</scope>
    <source>
        <strain evidence="9">LVF2</strain>
    </source>
</reference>
<evidence type="ECO:0000313" key="10">
    <source>
        <dbReference type="Proteomes" id="UP000663918"/>
    </source>
</evidence>
<keyword evidence="7" id="KW-0346">Stress response</keyword>
<keyword evidence="6" id="KW-0694">RNA-binding</keyword>